<dbReference type="RefSeq" id="WP_102195375.1">
    <property type="nucleotide sequence ID" value="NZ_NIPR01000005.1"/>
</dbReference>
<dbReference type="InterPro" id="IPR021512">
    <property type="entry name" value="DUF3173"/>
</dbReference>
<reference evidence="1 2" key="1">
    <citation type="submission" date="2017-05" db="EMBL/GenBank/DDBJ databases">
        <title>Lactobacillus nurukis nov., sp. nov., isolated from nuruk.</title>
        <authorList>
            <person name="Kim S.-J."/>
        </authorList>
    </citation>
    <scope>NUCLEOTIDE SEQUENCE [LARGE SCALE GENOMIC DNA]</scope>
    <source>
        <strain evidence="1 2">SYF10-1a</strain>
    </source>
</reference>
<accession>A0A2N7AWB1</accession>
<gene>
    <name evidence="1" type="ORF">CBP76_02610</name>
</gene>
<name>A0A2N7AWB1_9LACO</name>
<evidence type="ECO:0000313" key="1">
    <source>
        <dbReference type="EMBL" id="PMD73043.1"/>
    </source>
</evidence>
<dbReference type="Pfam" id="PF11372">
    <property type="entry name" value="DUF3173"/>
    <property type="match status" value="1"/>
</dbReference>
<dbReference type="AlphaFoldDB" id="A0A2N7AWB1"/>
<keyword evidence="2" id="KW-1185">Reference proteome</keyword>
<protein>
    <submittedName>
        <fullName evidence="1">DUF3173 domain-containing protein</fullName>
    </submittedName>
</protein>
<dbReference type="Proteomes" id="UP000235649">
    <property type="component" value="Unassembled WGS sequence"/>
</dbReference>
<comment type="caution">
    <text evidence="1">The sequence shown here is derived from an EMBL/GenBank/DDBJ whole genome shotgun (WGS) entry which is preliminary data.</text>
</comment>
<evidence type="ECO:0000313" key="2">
    <source>
        <dbReference type="Proteomes" id="UP000235649"/>
    </source>
</evidence>
<proteinExistence type="predicted"/>
<sequence>MKKMLINYKDLVELGFKPNQARTIIRNAKILMAKKGYPFYNGKRVGSVPAYAVTQIIGLSSSEKSEGDNK</sequence>
<organism evidence="1 2">
    <name type="scientific">Companilactobacillus nuruki</name>
    <dbReference type="NCBI Taxonomy" id="1993540"/>
    <lineage>
        <taxon>Bacteria</taxon>
        <taxon>Bacillati</taxon>
        <taxon>Bacillota</taxon>
        <taxon>Bacilli</taxon>
        <taxon>Lactobacillales</taxon>
        <taxon>Lactobacillaceae</taxon>
        <taxon>Companilactobacillus</taxon>
    </lineage>
</organism>
<dbReference type="EMBL" id="NIPR01000005">
    <property type="protein sequence ID" value="PMD73043.1"/>
    <property type="molecule type" value="Genomic_DNA"/>
</dbReference>
<dbReference type="OrthoDB" id="1915051at2"/>